<dbReference type="EMBL" id="JBHUOZ010000003">
    <property type="protein sequence ID" value="MFD2922144.1"/>
    <property type="molecule type" value="Genomic_DNA"/>
</dbReference>
<name>A0ABW6A9S2_9BACT</name>
<keyword evidence="3" id="KW-1185">Reference proteome</keyword>
<reference evidence="3" key="1">
    <citation type="journal article" date="2019" name="Int. J. Syst. Evol. Microbiol.">
        <title>The Global Catalogue of Microorganisms (GCM) 10K type strain sequencing project: providing services to taxonomists for standard genome sequencing and annotation.</title>
        <authorList>
            <consortium name="The Broad Institute Genomics Platform"/>
            <consortium name="The Broad Institute Genome Sequencing Center for Infectious Disease"/>
            <person name="Wu L."/>
            <person name="Ma J."/>
        </authorList>
    </citation>
    <scope>NUCLEOTIDE SEQUENCE [LARGE SCALE GENOMIC DNA]</scope>
    <source>
        <strain evidence="3">KCTC 23299</strain>
    </source>
</reference>
<dbReference type="RefSeq" id="WP_386103567.1">
    <property type="nucleotide sequence ID" value="NZ_JBHUOZ010000003.1"/>
</dbReference>
<sequence>MRMLKQFYFLWICLLCTGSLFAQAVPKLRIDPANAYGGTISDYFDQVDYIPLETTKESLFGQISQLIITDSSMVVTDDDTKAVLFFTPDGKFIRKVKTGEQSYPRIHYDRTAHTITLNVYNFNTEKTVTTYYDLTGNKFGDKTVFKNSSKEGRMPFGNNFFLTAEGCHYGTDDKPKDSVFNLLKVYKGDSVYKAFLPYNQKDNPALCGLVGGIWPRYLPEQGQTYVATPFDFNVYRITTDTAEKLYQVVFPLSRTMDKDIRETKNIAMIDSLRKDHRWRKEHIITGISNILIKNNYFIFKIDAATYSWGYGSENSKQYNFIYNLASGRLSSIERMLPDSANAFLPIMDGFRASIDGLGYQDGFFYSSVSALRLFTVKEATADKKPVYNAIMQNFFKQGSRKSNPVVVRMKIKDEKK</sequence>
<feature type="signal peptide" evidence="1">
    <location>
        <begin position="1"/>
        <end position="24"/>
    </location>
</feature>
<evidence type="ECO:0000313" key="2">
    <source>
        <dbReference type="EMBL" id="MFD2922144.1"/>
    </source>
</evidence>
<feature type="chain" id="PRO_5045458939" evidence="1">
    <location>
        <begin position="25"/>
        <end position="416"/>
    </location>
</feature>
<proteinExistence type="predicted"/>
<accession>A0ABW6A9S2</accession>
<evidence type="ECO:0000256" key="1">
    <source>
        <dbReference type="SAM" id="SignalP"/>
    </source>
</evidence>
<organism evidence="2 3">
    <name type="scientific">Terrimonas rubra</name>
    <dbReference type="NCBI Taxonomy" id="1035890"/>
    <lineage>
        <taxon>Bacteria</taxon>
        <taxon>Pseudomonadati</taxon>
        <taxon>Bacteroidota</taxon>
        <taxon>Chitinophagia</taxon>
        <taxon>Chitinophagales</taxon>
        <taxon>Chitinophagaceae</taxon>
        <taxon>Terrimonas</taxon>
    </lineage>
</organism>
<dbReference type="Pfam" id="PF17170">
    <property type="entry name" value="DUF5128"/>
    <property type="match status" value="1"/>
</dbReference>
<protein>
    <submittedName>
        <fullName evidence="2">6-bladed beta-propeller</fullName>
    </submittedName>
</protein>
<gene>
    <name evidence="2" type="ORF">ACFS6H_20660</name>
</gene>
<comment type="caution">
    <text evidence="2">The sequence shown here is derived from an EMBL/GenBank/DDBJ whole genome shotgun (WGS) entry which is preliminary data.</text>
</comment>
<evidence type="ECO:0000313" key="3">
    <source>
        <dbReference type="Proteomes" id="UP001597511"/>
    </source>
</evidence>
<keyword evidence="1" id="KW-0732">Signal</keyword>
<dbReference type="Proteomes" id="UP001597511">
    <property type="component" value="Unassembled WGS sequence"/>
</dbReference>